<evidence type="ECO:0000256" key="3">
    <source>
        <dbReference type="ARBA" id="ARBA00022723"/>
    </source>
</evidence>
<keyword evidence="8" id="KW-1185">Reference proteome</keyword>
<dbReference type="AlphaFoldDB" id="A0A1I1PCE0"/>
<dbReference type="GO" id="GO:0030288">
    <property type="term" value="C:outer membrane-bounded periplasmic space"/>
    <property type="evidence" value="ECO:0007669"/>
    <property type="project" value="TreeGrafter"/>
</dbReference>
<gene>
    <name evidence="7" type="ORF">SAMN04488094_114123</name>
</gene>
<keyword evidence="3 6" id="KW-0479">Metal-binding</keyword>
<feature type="binding site" evidence="6">
    <location>
        <position position="213"/>
    </location>
    <ligand>
        <name>molybdate</name>
        <dbReference type="ChEBI" id="CHEBI:36264"/>
    </ligand>
</feature>
<dbReference type="PIRSF" id="PIRSF004846">
    <property type="entry name" value="ModA"/>
    <property type="match status" value="1"/>
</dbReference>
<dbReference type="GO" id="GO:0015689">
    <property type="term" value="P:molybdate ion transport"/>
    <property type="evidence" value="ECO:0007669"/>
    <property type="project" value="InterPro"/>
</dbReference>
<evidence type="ECO:0000256" key="5">
    <source>
        <dbReference type="ARBA" id="ARBA00062515"/>
    </source>
</evidence>
<dbReference type="PANTHER" id="PTHR30632">
    <property type="entry name" value="MOLYBDATE-BINDING PERIPLASMIC PROTEIN"/>
    <property type="match status" value="1"/>
</dbReference>
<dbReference type="InterPro" id="IPR005950">
    <property type="entry name" value="ModA"/>
</dbReference>
<evidence type="ECO:0000256" key="2">
    <source>
        <dbReference type="ARBA" id="ARBA00022505"/>
    </source>
</evidence>
<dbReference type="SUPFAM" id="SSF53850">
    <property type="entry name" value="Periplasmic binding protein-like II"/>
    <property type="match status" value="1"/>
</dbReference>
<feature type="binding site" evidence="6">
    <location>
        <position position="83"/>
    </location>
    <ligand>
        <name>molybdate</name>
        <dbReference type="ChEBI" id="CHEBI:36264"/>
    </ligand>
</feature>
<dbReference type="GO" id="GO:0030973">
    <property type="term" value="F:molybdate ion binding"/>
    <property type="evidence" value="ECO:0007669"/>
    <property type="project" value="TreeGrafter"/>
</dbReference>
<dbReference type="EMBL" id="FOLG01000014">
    <property type="protein sequence ID" value="SFD07469.1"/>
    <property type="molecule type" value="Genomic_DNA"/>
</dbReference>
<dbReference type="STRING" id="441112.SAMN04488094_114123"/>
<dbReference type="GO" id="GO:1901359">
    <property type="term" value="F:tungstate binding"/>
    <property type="evidence" value="ECO:0007669"/>
    <property type="project" value="UniProtKB-ARBA"/>
</dbReference>
<dbReference type="Proteomes" id="UP000198728">
    <property type="component" value="Unassembled WGS sequence"/>
</dbReference>
<reference evidence="7 8" key="1">
    <citation type="submission" date="2016-10" db="EMBL/GenBank/DDBJ databases">
        <authorList>
            <person name="de Groot N.N."/>
        </authorList>
    </citation>
    <scope>NUCLEOTIDE SEQUENCE [LARGE SCALE GENOMIC DNA]</scope>
    <source>
        <strain evidence="7 8">DSM 19548</strain>
    </source>
</reference>
<keyword evidence="2 6" id="KW-0500">Molybdenum</keyword>
<evidence type="ECO:0000256" key="4">
    <source>
        <dbReference type="ARBA" id="ARBA00022729"/>
    </source>
</evidence>
<comment type="similarity">
    <text evidence="1">Belongs to the bacterial solute-binding protein ModA family.</text>
</comment>
<protein>
    <submittedName>
        <fullName evidence="7">Molybdate transport system substrate-binding protein</fullName>
    </submittedName>
</protein>
<sequence length="280" mass="28875">MHGLVGDGGAGQYRFGQLRGRISMNAVGPLLVAAVLGVAVPGPARADEVLVFAAASLRDALQELAGAWQEATGHTAILSLAGSSTLARQIEAGAPADLFLSANEAWVDELERDGLIEPGSRRDLLKNSLVIVAHDPEATPLDMNQPDALKARLGDGRLAMALVDAVPAGIYGKAALQSLGWWDGLAPSVAQTDNVRTALALVATGEAPFGIVYATDARAEPRVTLVGRFPAETHPPIVYPLVRIAGSPTDAADELADFLGGPEAATVFHAHGFALASEGG</sequence>
<evidence type="ECO:0000313" key="7">
    <source>
        <dbReference type="EMBL" id="SFD07469.1"/>
    </source>
</evidence>
<feature type="binding site" evidence="6">
    <location>
        <position position="195"/>
    </location>
    <ligand>
        <name>molybdate</name>
        <dbReference type="ChEBI" id="CHEBI:36264"/>
    </ligand>
</feature>
<keyword evidence="4" id="KW-0732">Signal</keyword>
<feature type="binding site" evidence="6">
    <location>
        <position position="168"/>
    </location>
    <ligand>
        <name>molybdate</name>
        <dbReference type="ChEBI" id="CHEBI:36264"/>
    </ligand>
</feature>
<feature type="binding site" evidence="6">
    <location>
        <position position="56"/>
    </location>
    <ligand>
        <name>molybdate</name>
        <dbReference type="ChEBI" id="CHEBI:36264"/>
    </ligand>
</feature>
<dbReference type="InterPro" id="IPR050682">
    <property type="entry name" value="ModA/WtpA"/>
</dbReference>
<dbReference type="Gene3D" id="3.40.190.10">
    <property type="entry name" value="Periplasmic binding protein-like II"/>
    <property type="match status" value="2"/>
</dbReference>
<dbReference type="Pfam" id="PF13531">
    <property type="entry name" value="SBP_bac_11"/>
    <property type="match status" value="1"/>
</dbReference>
<name>A0A1I1PCE0_9RHOB</name>
<dbReference type="NCBIfam" id="TIGR01256">
    <property type="entry name" value="modA"/>
    <property type="match status" value="1"/>
</dbReference>
<evidence type="ECO:0000313" key="8">
    <source>
        <dbReference type="Proteomes" id="UP000198728"/>
    </source>
</evidence>
<dbReference type="PANTHER" id="PTHR30632:SF17">
    <property type="entry name" value="MOLYBDATE-BINDING PROTEIN MODA"/>
    <property type="match status" value="1"/>
</dbReference>
<accession>A0A1I1PCE0</accession>
<dbReference type="FunFam" id="3.40.190.10:FF:000035">
    <property type="entry name" value="Molybdate ABC transporter substrate-binding protein"/>
    <property type="match status" value="1"/>
</dbReference>
<evidence type="ECO:0000256" key="6">
    <source>
        <dbReference type="PIRSR" id="PIRSR004846-1"/>
    </source>
</evidence>
<evidence type="ECO:0000256" key="1">
    <source>
        <dbReference type="ARBA" id="ARBA00009175"/>
    </source>
</evidence>
<organism evidence="7 8">
    <name type="scientific">Tropicimonas isoalkanivorans</name>
    <dbReference type="NCBI Taxonomy" id="441112"/>
    <lineage>
        <taxon>Bacteria</taxon>
        <taxon>Pseudomonadati</taxon>
        <taxon>Pseudomonadota</taxon>
        <taxon>Alphaproteobacteria</taxon>
        <taxon>Rhodobacterales</taxon>
        <taxon>Roseobacteraceae</taxon>
        <taxon>Tropicimonas</taxon>
    </lineage>
</organism>
<proteinExistence type="inferred from homology"/>
<comment type="subunit">
    <text evidence="5">The complex is composed of two ATP-binding proteins (ModC), two transmembrane proteins (ModB) and a solute-binding protein (ModA).</text>
</comment>
<dbReference type="GO" id="GO:0046872">
    <property type="term" value="F:metal ion binding"/>
    <property type="evidence" value="ECO:0007669"/>
    <property type="project" value="UniProtKB-KW"/>
</dbReference>